<organism evidence="5 6">
    <name type="scientific">Mesorhizobium plurifarium</name>
    <dbReference type="NCBI Taxonomy" id="69974"/>
    <lineage>
        <taxon>Bacteria</taxon>
        <taxon>Pseudomonadati</taxon>
        <taxon>Pseudomonadota</taxon>
        <taxon>Alphaproteobacteria</taxon>
        <taxon>Hyphomicrobiales</taxon>
        <taxon>Phyllobacteriaceae</taxon>
        <taxon>Mesorhizobium</taxon>
    </lineage>
</organism>
<dbReference type="GO" id="GO:0003984">
    <property type="term" value="F:acetolactate synthase activity"/>
    <property type="evidence" value="ECO:0007669"/>
    <property type="project" value="UniProtKB-EC"/>
</dbReference>
<dbReference type="CDD" id="cd02002">
    <property type="entry name" value="TPP_BFDC"/>
    <property type="match status" value="1"/>
</dbReference>
<dbReference type="InterPro" id="IPR045229">
    <property type="entry name" value="TPP_enz"/>
</dbReference>
<accession>A0A090D984</accession>
<dbReference type="AlphaFoldDB" id="A0A090D984"/>
<keyword evidence="2" id="KW-0786">Thiamine pyrophosphate</keyword>
<dbReference type="InterPro" id="IPR011766">
    <property type="entry name" value="TPP_enzyme_TPP-bd"/>
</dbReference>
<evidence type="ECO:0000313" key="5">
    <source>
        <dbReference type="EMBL" id="CDX11440.1"/>
    </source>
</evidence>
<reference evidence="6" key="1">
    <citation type="submission" date="2014-08" db="EMBL/GenBank/DDBJ databases">
        <authorList>
            <person name="Moulin L."/>
        </authorList>
    </citation>
    <scope>NUCLEOTIDE SEQUENCE [LARGE SCALE GENOMIC DNA]</scope>
</reference>
<proteinExistence type="inferred from homology"/>
<dbReference type="Pfam" id="PF02775">
    <property type="entry name" value="TPP_enzyme_C"/>
    <property type="match status" value="1"/>
</dbReference>
<dbReference type="InterPro" id="IPR029061">
    <property type="entry name" value="THDP-binding"/>
</dbReference>
<dbReference type="Gene3D" id="3.40.50.970">
    <property type="match status" value="2"/>
</dbReference>
<dbReference type="SUPFAM" id="SSF52518">
    <property type="entry name" value="Thiamin diphosphate-binding fold (THDP-binding)"/>
    <property type="match status" value="2"/>
</dbReference>
<dbReference type="GO" id="GO:0044281">
    <property type="term" value="P:small molecule metabolic process"/>
    <property type="evidence" value="ECO:0007669"/>
    <property type="project" value="UniProtKB-ARBA"/>
</dbReference>
<comment type="similarity">
    <text evidence="1">Belongs to the TPP enzyme family.</text>
</comment>
<evidence type="ECO:0000259" key="4">
    <source>
        <dbReference type="Pfam" id="PF02776"/>
    </source>
</evidence>
<sequence length="522" mass="55099">MTTTPNSNEMSGAESLVYTLLRSRVDTCFANPGTSEMHFVGALDKVPGMHCILGLQENIVTGMADGYYRIARRPACTLLHCGPGLANGMGNLHNARRARAGIVNIVGDQATYHRPYDAPLTADTEGIARTVSHWVRTSAHVAEVGRDAAAAVQAASALSGQIATLILPADASWGLGGAIAGPLGIPGPPPIDPHAIENAARVLHSKRNVLILLADRATLGPSQALAWRVAHATGASLLASYTNGHMARGRGRLQLERIPYGTDAAIKELSRFEQIILVNAKAPVGFFAYPGKPSTQYASNAQIHVLSRPDQDSVAALQALVDELHAPEVAIPDPGPRPTAVSGPPTQEGLAMTLAALMPEDAIVSNESISFGRDLYKFTHAAPAHDWLNLSGGAIGDGLPVATGAAVAAKGRRRVISLQADGSAMYSLQSLWTQARESLPCTTILLNNRKYNILINEYKDVGAVPGPTAMSILDLSNPTLNWVKLAEGLGVEAAHASSLEQCADLMTQSFKQQSPFLIDLSI</sequence>
<keyword evidence="5" id="KW-0808">Transferase</keyword>
<dbReference type="PANTHER" id="PTHR18968:SF86">
    <property type="entry name" value="ACETOLACTATE SYNTHASE LARGE SUBUNIT ILVX-RELATED"/>
    <property type="match status" value="1"/>
</dbReference>
<evidence type="ECO:0000256" key="2">
    <source>
        <dbReference type="ARBA" id="ARBA00023052"/>
    </source>
</evidence>
<name>A0A090D984_MESPL</name>
<feature type="domain" description="Thiamine pyrophosphate enzyme TPP-binding" evidence="3">
    <location>
        <begin position="377"/>
        <end position="519"/>
    </location>
</feature>
<dbReference type="EMBL" id="CCMZ01000002">
    <property type="protein sequence ID" value="CDX11440.1"/>
    <property type="molecule type" value="Genomic_DNA"/>
</dbReference>
<dbReference type="Proteomes" id="UP000045285">
    <property type="component" value="Unassembled WGS sequence"/>
</dbReference>
<dbReference type="InterPro" id="IPR012001">
    <property type="entry name" value="Thiamin_PyroP_enz_TPP-bd_dom"/>
</dbReference>
<gene>
    <name evidence="5" type="primary">ilvX</name>
    <name evidence="5" type="ORF">MPL3356_100003</name>
</gene>
<feature type="domain" description="Thiamine pyrophosphate enzyme N-terminal TPP-binding" evidence="4">
    <location>
        <begin position="10"/>
        <end position="115"/>
    </location>
</feature>
<dbReference type="GO" id="GO:0050660">
    <property type="term" value="F:flavin adenine dinucleotide binding"/>
    <property type="evidence" value="ECO:0007669"/>
    <property type="project" value="TreeGrafter"/>
</dbReference>
<dbReference type="GO" id="GO:0030976">
    <property type="term" value="F:thiamine pyrophosphate binding"/>
    <property type="evidence" value="ECO:0007669"/>
    <property type="project" value="InterPro"/>
</dbReference>
<keyword evidence="6" id="KW-1185">Reference proteome</keyword>
<dbReference type="Pfam" id="PF02776">
    <property type="entry name" value="TPP_enzyme_N"/>
    <property type="match status" value="1"/>
</dbReference>
<evidence type="ECO:0000256" key="1">
    <source>
        <dbReference type="ARBA" id="ARBA00007812"/>
    </source>
</evidence>
<dbReference type="CDD" id="cd07035">
    <property type="entry name" value="TPP_PYR_POX_like"/>
    <property type="match status" value="1"/>
</dbReference>
<dbReference type="EC" id="2.2.1.6" evidence="5"/>
<evidence type="ECO:0000313" key="6">
    <source>
        <dbReference type="Proteomes" id="UP000045285"/>
    </source>
</evidence>
<dbReference type="PANTHER" id="PTHR18968">
    <property type="entry name" value="THIAMINE PYROPHOSPHATE ENZYMES"/>
    <property type="match status" value="1"/>
</dbReference>
<dbReference type="NCBIfam" id="NF005760">
    <property type="entry name" value="PRK07586.1"/>
    <property type="match status" value="1"/>
</dbReference>
<protein>
    <submittedName>
        <fullName evidence="5">Putative acetolactate synthase large subunit IlvX</fullName>
        <ecNumber evidence="5">2.2.1.6</ecNumber>
    </submittedName>
</protein>
<evidence type="ECO:0000259" key="3">
    <source>
        <dbReference type="Pfam" id="PF02775"/>
    </source>
</evidence>